<dbReference type="EMBL" id="LAVV01007348">
    <property type="protein sequence ID" value="KNZ56231.1"/>
    <property type="molecule type" value="Genomic_DNA"/>
</dbReference>
<reference evidence="1 2" key="1">
    <citation type="submission" date="2015-08" db="EMBL/GenBank/DDBJ databases">
        <title>Next Generation Sequencing and Analysis of the Genome of Puccinia sorghi L Schw, the Causal Agent of Maize Common Rust.</title>
        <authorList>
            <person name="Rochi L."/>
            <person name="Burguener G."/>
            <person name="Darino M."/>
            <person name="Turjanski A."/>
            <person name="Kreff E."/>
            <person name="Dieguez M.J."/>
            <person name="Sacco F."/>
        </authorList>
    </citation>
    <scope>NUCLEOTIDE SEQUENCE [LARGE SCALE GENOMIC DNA]</scope>
    <source>
        <strain evidence="1 2">RO10H11247</strain>
    </source>
</reference>
<name>A0A0L6V608_9BASI</name>
<gene>
    <name evidence="1" type="ORF">VP01_2460g1</name>
</gene>
<accession>A0A0L6V608</accession>
<dbReference type="AlphaFoldDB" id="A0A0L6V608"/>
<keyword evidence="2" id="KW-1185">Reference proteome</keyword>
<protein>
    <submittedName>
        <fullName evidence="1">Uncharacterized protein</fullName>
    </submittedName>
</protein>
<evidence type="ECO:0000313" key="1">
    <source>
        <dbReference type="EMBL" id="KNZ56231.1"/>
    </source>
</evidence>
<evidence type="ECO:0000313" key="2">
    <source>
        <dbReference type="Proteomes" id="UP000037035"/>
    </source>
</evidence>
<sequence length="102" mass="12043">MMKILPLTIALLKDPLNNNKSATWCLNIINALGYQILYSYVLRRSWQKRSLEFTSMRRTQISCGTQFLATMQLSRQHMGQKLQNQIFRRQHKGENQCNLKQI</sequence>
<dbReference type="VEuPathDB" id="FungiDB:VP01_2460g1"/>
<organism evidence="1 2">
    <name type="scientific">Puccinia sorghi</name>
    <dbReference type="NCBI Taxonomy" id="27349"/>
    <lineage>
        <taxon>Eukaryota</taxon>
        <taxon>Fungi</taxon>
        <taxon>Dikarya</taxon>
        <taxon>Basidiomycota</taxon>
        <taxon>Pucciniomycotina</taxon>
        <taxon>Pucciniomycetes</taxon>
        <taxon>Pucciniales</taxon>
        <taxon>Pucciniaceae</taxon>
        <taxon>Puccinia</taxon>
    </lineage>
</organism>
<proteinExistence type="predicted"/>
<comment type="caution">
    <text evidence="1">The sequence shown here is derived from an EMBL/GenBank/DDBJ whole genome shotgun (WGS) entry which is preliminary data.</text>
</comment>
<dbReference type="Proteomes" id="UP000037035">
    <property type="component" value="Unassembled WGS sequence"/>
</dbReference>